<evidence type="ECO:0000313" key="3">
    <source>
        <dbReference type="Proteomes" id="UP000010164"/>
    </source>
</evidence>
<organism evidence="2 3">
    <name type="scientific">Alcanivorax hongdengensis A-11-3</name>
    <dbReference type="NCBI Taxonomy" id="1177179"/>
    <lineage>
        <taxon>Bacteria</taxon>
        <taxon>Pseudomonadati</taxon>
        <taxon>Pseudomonadota</taxon>
        <taxon>Gammaproteobacteria</taxon>
        <taxon>Oceanospirillales</taxon>
        <taxon>Alcanivoracaceae</taxon>
        <taxon>Alcanivorax</taxon>
    </lineage>
</organism>
<sequence>MFSTLGEDDTLLHPPRSQASEALAALIAASRRRLWLRLPQLDALTADARVCDALKALALTSARVDIRVLYDDAGEAVRSGHRLIHLARRLPSRLTLKQTQEDDRDDQQCHAIGDGVALFEARGWPRPARLDLCARHLPRAPRLARDFETLWERAGGNPELRELRL</sequence>
<feature type="domain" description="DUF7931" evidence="1">
    <location>
        <begin position="17"/>
        <end position="163"/>
    </location>
</feature>
<dbReference type="Proteomes" id="UP000010164">
    <property type="component" value="Unassembled WGS sequence"/>
</dbReference>
<dbReference type="OrthoDB" id="6080223at2"/>
<dbReference type="SUPFAM" id="SSF56024">
    <property type="entry name" value="Phospholipase D/nuclease"/>
    <property type="match status" value="1"/>
</dbReference>
<dbReference type="RefSeq" id="WP_008929761.1">
    <property type="nucleotide sequence ID" value="NZ_AMRJ01000022.1"/>
</dbReference>
<dbReference type="AlphaFoldDB" id="L0WD12"/>
<keyword evidence="3" id="KW-1185">Reference proteome</keyword>
<gene>
    <name evidence="2" type="ORF">A11A3_12945</name>
</gene>
<comment type="caution">
    <text evidence="2">The sequence shown here is derived from an EMBL/GenBank/DDBJ whole genome shotgun (WGS) entry which is preliminary data.</text>
</comment>
<dbReference type="EMBL" id="AMRJ01000022">
    <property type="protein sequence ID" value="EKF73635.1"/>
    <property type="molecule type" value="Genomic_DNA"/>
</dbReference>
<evidence type="ECO:0000259" key="1">
    <source>
        <dbReference type="Pfam" id="PF25559"/>
    </source>
</evidence>
<reference evidence="2 3" key="1">
    <citation type="journal article" date="2012" name="J. Bacteriol.">
        <title>Genome Sequence of the Alkane-Degrading Bacterium Alcanivorax hongdengensis Type Strain A-11-3.</title>
        <authorList>
            <person name="Lai Q."/>
            <person name="Shao Z."/>
        </authorList>
    </citation>
    <scope>NUCLEOTIDE SEQUENCE [LARGE SCALE GENOMIC DNA]</scope>
    <source>
        <strain evidence="2 3">A-11-3</strain>
    </source>
</reference>
<dbReference type="PATRIC" id="fig|1177179.3.peg.2575"/>
<proteinExistence type="predicted"/>
<protein>
    <recommendedName>
        <fullName evidence="1">DUF7931 domain-containing protein</fullName>
    </recommendedName>
</protein>
<name>L0WD12_9GAMM</name>
<dbReference type="STRING" id="1177179.A11A3_12945"/>
<dbReference type="InterPro" id="IPR057691">
    <property type="entry name" value="DUF7931"/>
</dbReference>
<dbReference type="Pfam" id="PF25559">
    <property type="entry name" value="DUF7931"/>
    <property type="match status" value="1"/>
</dbReference>
<evidence type="ECO:0000313" key="2">
    <source>
        <dbReference type="EMBL" id="EKF73635.1"/>
    </source>
</evidence>
<accession>L0WD12</accession>